<dbReference type="RefSeq" id="XP_067543881.1">
    <property type="nucleotide sequence ID" value="XM_067688693.1"/>
</dbReference>
<protein>
    <submittedName>
        <fullName evidence="2">Meiotic recombination protein SPO11</fullName>
    </submittedName>
</protein>
<dbReference type="InterPro" id="IPR002815">
    <property type="entry name" value="Spo11/TopoVI_A"/>
</dbReference>
<accession>A0A177EDG1</accession>
<feature type="domain" description="Topoisomerase 6 subunit A/Spo11 TOPRIM" evidence="1">
    <location>
        <begin position="160"/>
        <end position="310"/>
    </location>
</feature>
<dbReference type="GO" id="GO:0003677">
    <property type="term" value="F:DNA binding"/>
    <property type="evidence" value="ECO:0007669"/>
    <property type="project" value="InterPro"/>
</dbReference>
<dbReference type="InterPro" id="IPR036078">
    <property type="entry name" value="Spo11/TopoVI_A_sf"/>
</dbReference>
<dbReference type="GO" id="GO:0042138">
    <property type="term" value="P:meiotic DNA double-strand break formation"/>
    <property type="evidence" value="ECO:0007669"/>
    <property type="project" value="TreeGrafter"/>
</dbReference>
<dbReference type="EMBL" id="LTDL01000041">
    <property type="protein sequence ID" value="OAG29202.1"/>
    <property type="molecule type" value="Genomic_DNA"/>
</dbReference>
<dbReference type="Gene3D" id="3.40.1360.10">
    <property type="match status" value="1"/>
</dbReference>
<comment type="caution">
    <text evidence="2">The sequence shown here is derived from an EMBL/GenBank/DDBJ whole genome shotgun (WGS) entry which is preliminary data.</text>
</comment>
<keyword evidence="3" id="KW-1185">Reference proteome</keyword>
<dbReference type="GO" id="GO:0007131">
    <property type="term" value="P:reciprocal meiotic recombination"/>
    <property type="evidence" value="ECO:0007669"/>
    <property type="project" value="TreeGrafter"/>
</dbReference>
<reference evidence="2 3" key="1">
    <citation type="submission" date="2016-02" db="EMBL/GenBank/DDBJ databases">
        <title>Discovery of a natural microsporidian pathogen with a broad tissue tropism in Caenorhabditis elegans.</title>
        <authorList>
            <person name="Luallen R.J."/>
            <person name="Reinke A.W."/>
            <person name="Tong L."/>
            <person name="Botts M.R."/>
            <person name="Felix M.-A."/>
            <person name="Troemel E.R."/>
        </authorList>
    </citation>
    <scope>NUCLEOTIDE SEQUENCE [LARGE SCALE GENOMIC DNA]</scope>
    <source>
        <strain evidence="2 3">JUm2807</strain>
    </source>
</reference>
<dbReference type="GO" id="GO:0000706">
    <property type="term" value="P:meiotic DNA double-strand break processing"/>
    <property type="evidence" value="ECO:0007669"/>
    <property type="project" value="TreeGrafter"/>
</dbReference>
<gene>
    <name evidence="2" type="ORF">NEDG_01275</name>
</gene>
<dbReference type="Proteomes" id="UP000185944">
    <property type="component" value="Unassembled WGS sequence"/>
</dbReference>
<organism evidence="2 3">
    <name type="scientific">Nematocida displodere</name>
    <dbReference type="NCBI Taxonomy" id="1805483"/>
    <lineage>
        <taxon>Eukaryota</taxon>
        <taxon>Fungi</taxon>
        <taxon>Fungi incertae sedis</taxon>
        <taxon>Microsporidia</taxon>
        <taxon>Nematocida</taxon>
    </lineage>
</organism>
<dbReference type="SUPFAM" id="SSF56726">
    <property type="entry name" value="DNA topoisomerase IV, alpha subunit"/>
    <property type="match status" value="1"/>
</dbReference>
<evidence type="ECO:0000313" key="3">
    <source>
        <dbReference type="Proteomes" id="UP000185944"/>
    </source>
</evidence>
<dbReference type="Pfam" id="PF21180">
    <property type="entry name" value="TOP6A-Spo11_Toprim"/>
    <property type="match status" value="1"/>
</dbReference>
<dbReference type="VEuPathDB" id="MicrosporidiaDB:NEDG_01275"/>
<dbReference type="GO" id="GO:0003918">
    <property type="term" value="F:DNA topoisomerase type II (double strand cut, ATP-hydrolyzing) activity"/>
    <property type="evidence" value="ECO:0007669"/>
    <property type="project" value="InterPro"/>
</dbReference>
<dbReference type="AlphaFoldDB" id="A0A177EDG1"/>
<evidence type="ECO:0000259" key="1">
    <source>
        <dbReference type="Pfam" id="PF21180"/>
    </source>
</evidence>
<sequence>MKKELAKTIKHKSVFISIYGKNSFAEIIYNDIVLLVKDILTAKIKINLSIQILSVYWVILREPTAITTRELFYMTKAVFGTSQRLRNTLTRITHRLQTDLPSLKIVPSLKGLVCGEVILNQAPSPSPSPNQAPTPTLTLSGVSLIPQIAKDTEPLTKASVILVVEKEAIFSRAVHDLPRIERAIGARILLVTGKGYPCTNTLRFLMLFKTLPILGLFDCDPHGLHIFAIYKHGSRSRPLLCVPGIERLGVSFMDVDSTSTLPSTQTQTQTQTPKEQALLKGLAPMLQGSTLEEAQRMLIHQKKLSIEDVLISTSLSSYLISKMIGSVL</sequence>
<dbReference type="PRINTS" id="PR01550">
    <property type="entry name" value="TOP6AFAMILY"/>
</dbReference>
<dbReference type="GeneID" id="93647625"/>
<dbReference type="PANTHER" id="PTHR10848:SF0">
    <property type="entry name" value="MEIOTIC RECOMBINATION PROTEIN SPO11"/>
    <property type="match status" value="1"/>
</dbReference>
<evidence type="ECO:0000313" key="2">
    <source>
        <dbReference type="EMBL" id="OAG29202.1"/>
    </source>
</evidence>
<dbReference type="STRING" id="1805483.A0A177EDG1"/>
<dbReference type="InterPro" id="IPR034136">
    <property type="entry name" value="TOPRIM_Topo6A/Spo11"/>
</dbReference>
<dbReference type="PANTHER" id="PTHR10848">
    <property type="entry name" value="MEIOTIC RECOMBINATION PROTEIN SPO11"/>
    <property type="match status" value="1"/>
</dbReference>
<dbReference type="GO" id="GO:0000228">
    <property type="term" value="C:nuclear chromosome"/>
    <property type="evidence" value="ECO:0007669"/>
    <property type="project" value="TreeGrafter"/>
</dbReference>
<proteinExistence type="predicted"/>
<name>A0A177EDG1_9MICR</name>
<dbReference type="OrthoDB" id="5377392at2759"/>